<sequence>MPTQQGPSTTRQLNIEHKGRTFGIVPSMERTWVVTEMISRAPYGRLVLLDEDGEDGLPVYGGIPAGYTEPLHQGSDWDGIVRALINQTDWDVDA</sequence>
<dbReference type="EMBL" id="PDJE01000001">
    <property type="protein sequence ID" value="PFG29422.1"/>
    <property type="molecule type" value="Genomic_DNA"/>
</dbReference>
<evidence type="ECO:0000313" key="1">
    <source>
        <dbReference type="EMBL" id="PFG29422.1"/>
    </source>
</evidence>
<dbReference type="AlphaFoldDB" id="A0A2A9DTX5"/>
<keyword evidence="2" id="KW-1185">Reference proteome</keyword>
<evidence type="ECO:0000313" key="2">
    <source>
        <dbReference type="Proteomes" id="UP000221369"/>
    </source>
</evidence>
<proteinExistence type="predicted"/>
<accession>A0A2A9DTX5</accession>
<name>A0A2A9DTX5_9MICO</name>
<reference evidence="1 2" key="1">
    <citation type="submission" date="2017-10" db="EMBL/GenBank/DDBJ databases">
        <title>Sequencing the genomes of 1000 actinobacteria strains.</title>
        <authorList>
            <person name="Klenk H.-P."/>
        </authorList>
    </citation>
    <scope>NUCLEOTIDE SEQUENCE [LARGE SCALE GENOMIC DNA]</scope>
    <source>
        <strain evidence="1 2">DSM 21798</strain>
    </source>
</reference>
<protein>
    <submittedName>
        <fullName evidence="1">Uncharacterized protein</fullName>
    </submittedName>
</protein>
<comment type="caution">
    <text evidence="1">The sequence shown here is derived from an EMBL/GenBank/DDBJ whole genome shotgun (WGS) entry which is preliminary data.</text>
</comment>
<organism evidence="1 2">
    <name type="scientific">Paramicrobacterium agarici</name>
    <dbReference type="NCBI Taxonomy" id="630514"/>
    <lineage>
        <taxon>Bacteria</taxon>
        <taxon>Bacillati</taxon>
        <taxon>Actinomycetota</taxon>
        <taxon>Actinomycetes</taxon>
        <taxon>Micrococcales</taxon>
        <taxon>Microbacteriaceae</taxon>
        <taxon>Paramicrobacterium</taxon>
    </lineage>
</organism>
<dbReference type="Proteomes" id="UP000221369">
    <property type="component" value="Unassembled WGS sequence"/>
</dbReference>
<gene>
    <name evidence="1" type="ORF">ATJ78_0327</name>
</gene>
<dbReference type="RefSeq" id="WP_098406008.1">
    <property type="nucleotide sequence ID" value="NZ_PDJE01000001.1"/>
</dbReference>